<comment type="caution">
    <text evidence="17">The sequence shown here is derived from an EMBL/GenBank/DDBJ whole genome shotgun (WGS) entry which is preliminary data.</text>
</comment>
<dbReference type="SFLD" id="SFLDG01060">
    <property type="entry name" value="BATS_domain_containing"/>
    <property type="match status" value="1"/>
</dbReference>
<dbReference type="Proteomes" id="UP000544872">
    <property type="component" value="Unassembled WGS sequence"/>
</dbReference>
<feature type="binding site" evidence="13 14">
    <location>
        <position position="296"/>
    </location>
    <ligand>
        <name>[2Fe-2S] cluster</name>
        <dbReference type="ChEBI" id="CHEBI:190135"/>
    </ligand>
</feature>
<comment type="subunit">
    <text evidence="13">Homodimer.</text>
</comment>
<comment type="cofactor">
    <cofactor evidence="13 14">
        <name>[4Fe-4S] cluster</name>
        <dbReference type="ChEBI" id="CHEBI:49883"/>
    </cofactor>
    <text evidence="13 14">Binds 1 [4Fe-4S] cluster. The cluster is coordinated with 3 cysteines and an exchangeable S-adenosyl-L-methionine.</text>
</comment>
<comment type="pathway">
    <text evidence="1 13">Cofactor biosynthesis; biotin biosynthesis; biotin from 7,8-diaminononanoate: step 2/2.</text>
</comment>
<evidence type="ECO:0000256" key="5">
    <source>
        <dbReference type="ARBA" id="ARBA00022679"/>
    </source>
</evidence>
<dbReference type="GO" id="GO:0005506">
    <property type="term" value="F:iron ion binding"/>
    <property type="evidence" value="ECO:0007669"/>
    <property type="project" value="UniProtKB-UniRule"/>
</dbReference>
<dbReference type="SMART" id="SM00729">
    <property type="entry name" value="Elp3"/>
    <property type="match status" value="1"/>
</dbReference>
<keyword evidence="9 13" id="KW-0093">Biotin biosynthesis</keyword>
<evidence type="ECO:0000256" key="6">
    <source>
        <dbReference type="ARBA" id="ARBA00022691"/>
    </source>
</evidence>
<feature type="domain" description="Radical SAM core" evidence="16">
    <location>
        <begin position="71"/>
        <end position="292"/>
    </location>
</feature>
<dbReference type="SUPFAM" id="SSF102114">
    <property type="entry name" value="Radical SAM enzymes"/>
    <property type="match status" value="1"/>
</dbReference>
<dbReference type="PROSITE" id="PS51918">
    <property type="entry name" value="RADICAL_SAM"/>
    <property type="match status" value="1"/>
</dbReference>
<comment type="function">
    <text evidence="13">Catalyzes the conversion of dethiobiotin (DTB) to biotin by the insertion of a sulfur atom into dethiobiotin via a radical-based mechanism.</text>
</comment>
<evidence type="ECO:0000256" key="4">
    <source>
        <dbReference type="ARBA" id="ARBA00022485"/>
    </source>
</evidence>
<feature type="binding site" evidence="13 14">
    <location>
        <position position="90"/>
    </location>
    <ligand>
        <name>[4Fe-4S] cluster</name>
        <dbReference type="ChEBI" id="CHEBI:49883"/>
        <note>4Fe-4S-S-AdoMet</note>
    </ligand>
</feature>
<dbReference type="SFLD" id="SFLDS00029">
    <property type="entry name" value="Radical_SAM"/>
    <property type="match status" value="1"/>
</dbReference>
<evidence type="ECO:0000256" key="13">
    <source>
        <dbReference type="HAMAP-Rule" id="MF_01694"/>
    </source>
</evidence>
<evidence type="ECO:0000256" key="2">
    <source>
        <dbReference type="ARBA" id="ARBA00010765"/>
    </source>
</evidence>
<dbReference type="EC" id="2.8.1.6" evidence="3 13"/>
<evidence type="ECO:0000256" key="9">
    <source>
        <dbReference type="ARBA" id="ARBA00022756"/>
    </source>
</evidence>
<feature type="binding site" evidence="13 14">
    <location>
        <position position="221"/>
    </location>
    <ligand>
        <name>[2Fe-2S] cluster</name>
        <dbReference type="ChEBI" id="CHEBI:190135"/>
    </ligand>
</feature>
<proteinExistence type="inferred from homology"/>
<dbReference type="GO" id="GO:0051539">
    <property type="term" value="F:4 iron, 4 sulfur cluster binding"/>
    <property type="evidence" value="ECO:0007669"/>
    <property type="project" value="UniProtKB-KW"/>
</dbReference>
<keyword evidence="6 13" id="KW-0949">S-adenosyl-L-methionine</keyword>
<dbReference type="SFLD" id="SFLDF00272">
    <property type="entry name" value="biotin_synthase"/>
    <property type="match status" value="1"/>
</dbReference>
<comment type="cofactor">
    <cofactor evidence="13">
        <name>[2Fe-2S] cluster</name>
        <dbReference type="ChEBI" id="CHEBI:190135"/>
    </cofactor>
    <text evidence="13">Binds 1 [2Fe-2S] cluster. The cluster is coordinated with 3 cysteines and 1 arginine.</text>
</comment>
<accession>A0A7W9ZGM2</accession>
<protein>
    <recommendedName>
        <fullName evidence="3 13">Biotin synthase</fullName>
        <ecNumber evidence="3 13">2.8.1.6</ecNumber>
    </recommendedName>
</protein>
<dbReference type="GO" id="GO:0051537">
    <property type="term" value="F:2 iron, 2 sulfur cluster binding"/>
    <property type="evidence" value="ECO:0007669"/>
    <property type="project" value="UniProtKB-KW"/>
</dbReference>
<evidence type="ECO:0000259" key="16">
    <source>
        <dbReference type="PROSITE" id="PS51918"/>
    </source>
</evidence>
<dbReference type="GO" id="GO:0004076">
    <property type="term" value="F:biotin synthase activity"/>
    <property type="evidence" value="ECO:0007669"/>
    <property type="project" value="UniProtKB-UniRule"/>
</dbReference>
<gene>
    <name evidence="13" type="primary">bioB</name>
    <name evidence="17" type="ORF">FHS48_002128</name>
</gene>
<dbReference type="InterPro" id="IPR007197">
    <property type="entry name" value="rSAM"/>
</dbReference>
<comment type="similarity">
    <text evidence="2 13">Belongs to the radical SAM superfamily. Biotin synthase family.</text>
</comment>
<dbReference type="InterPro" id="IPR002684">
    <property type="entry name" value="Biotin_synth/BioAB"/>
</dbReference>
<comment type="cofactor">
    <cofactor evidence="14">
        <name>[2Fe-2S] cluster</name>
        <dbReference type="ChEBI" id="CHEBI:190135"/>
    </cofactor>
    <text evidence="14">Binds 1 [2Fe-2S] cluster. The cluster is coordinated with 3 cysteines and 1 arginine.</text>
</comment>
<keyword evidence="18" id="KW-1185">Reference proteome</keyword>
<keyword evidence="5 13" id="KW-0808">Transferase</keyword>
<feature type="binding site" evidence="13 14">
    <location>
        <position position="161"/>
    </location>
    <ligand>
        <name>[2Fe-2S] cluster</name>
        <dbReference type="ChEBI" id="CHEBI:190135"/>
    </ligand>
</feature>
<organism evidence="17 18">
    <name type="scientific">Novispirillum itersonii</name>
    <name type="common">Aquaspirillum itersonii</name>
    <dbReference type="NCBI Taxonomy" id="189"/>
    <lineage>
        <taxon>Bacteria</taxon>
        <taxon>Pseudomonadati</taxon>
        <taxon>Pseudomonadota</taxon>
        <taxon>Alphaproteobacteria</taxon>
        <taxon>Rhodospirillales</taxon>
        <taxon>Novispirillaceae</taxon>
        <taxon>Novispirillum</taxon>
    </lineage>
</organism>
<evidence type="ECO:0000256" key="12">
    <source>
        <dbReference type="ARBA" id="ARBA00051157"/>
    </source>
</evidence>
<dbReference type="NCBIfam" id="TIGR00433">
    <property type="entry name" value="bioB"/>
    <property type="match status" value="1"/>
</dbReference>
<dbReference type="GO" id="GO:0009102">
    <property type="term" value="P:biotin biosynthetic process"/>
    <property type="evidence" value="ECO:0007669"/>
    <property type="project" value="UniProtKB-UniRule"/>
</dbReference>
<feature type="compositionally biased region" description="Low complexity" evidence="15">
    <location>
        <begin position="1"/>
        <end position="25"/>
    </location>
</feature>
<evidence type="ECO:0000256" key="15">
    <source>
        <dbReference type="SAM" id="MobiDB-lite"/>
    </source>
</evidence>
<dbReference type="Pfam" id="PF06968">
    <property type="entry name" value="BATS"/>
    <property type="match status" value="1"/>
</dbReference>
<evidence type="ECO:0000256" key="10">
    <source>
        <dbReference type="ARBA" id="ARBA00023004"/>
    </source>
</evidence>
<sequence>MTVHTPAPHAPSLAPSPVLPAVLATGDGSSRDWTQPRHDWTREEIEALFALPLMDLLYLAQTVHRAWFDPNSVQRSTLVNIKTGACPEDCKYCSQSRTAKAKLKIEPLMGVEEVRQAAVRARDTGATRLCMGAAWRSLKERDLPVIVDMIKAVRSEGLQTCMTLGMLKPELADALREAGLDYYNHNVDTSPEHYGKIIGSRTYQDRLDTLKAVQDAGIKVCSGGIVGLGESRSDRAGMLHTLSALSPHPNSVPINMLVKVEGTPLADEGITSDVDDIEFIRTIAVARILMPRSVVRLSAGRHAMSVSTQALAFMAGANSMFYGEELLTTENSAMTRDNQMFEKLGITAMAQNRND</sequence>
<keyword evidence="11 13" id="KW-0411">Iron-sulfur</keyword>
<dbReference type="AlphaFoldDB" id="A0A7W9ZGM2"/>
<dbReference type="Pfam" id="PF04055">
    <property type="entry name" value="Radical_SAM"/>
    <property type="match status" value="1"/>
</dbReference>
<name>A0A7W9ZGM2_NOVIT</name>
<comment type="catalytic activity">
    <reaction evidence="12 13">
        <text>(4R,5S)-dethiobiotin + (sulfur carrier)-SH + 2 reduced [2Fe-2S]-[ferredoxin] + 2 S-adenosyl-L-methionine = (sulfur carrier)-H + biotin + 2 5'-deoxyadenosine + 2 L-methionine + 2 oxidized [2Fe-2S]-[ferredoxin]</text>
        <dbReference type="Rhea" id="RHEA:22060"/>
        <dbReference type="Rhea" id="RHEA-COMP:10000"/>
        <dbReference type="Rhea" id="RHEA-COMP:10001"/>
        <dbReference type="Rhea" id="RHEA-COMP:14737"/>
        <dbReference type="Rhea" id="RHEA-COMP:14739"/>
        <dbReference type="ChEBI" id="CHEBI:17319"/>
        <dbReference type="ChEBI" id="CHEBI:29917"/>
        <dbReference type="ChEBI" id="CHEBI:33737"/>
        <dbReference type="ChEBI" id="CHEBI:33738"/>
        <dbReference type="ChEBI" id="CHEBI:57586"/>
        <dbReference type="ChEBI" id="CHEBI:57844"/>
        <dbReference type="ChEBI" id="CHEBI:59789"/>
        <dbReference type="ChEBI" id="CHEBI:64428"/>
        <dbReference type="ChEBI" id="CHEBI:149473"/>
        <dbReference type="EC" id="2.8.1.6"/>
    </reaction>
</comment>
<dbReference type="RefSeq" id="WP_184263533.1">
    <property type="nucleotide sequence ID" value="NZ_JACIIX010000007.1"/>
</dbReference>
<evidence type="ECO:0000256" key="3">
    <source>
        <dbReference type="ARBA" id="ARBA00012236"/>
    </source>
</evidence>
<evidence type="ECO:0000313" key="17">
    <source>
        <dbReference type="EMBL" id="MBB6210703.1"/>
    </source>
</evidence>
<dbReference type="Gene3D" id="3.20.20.70">
    <property type="entry name" value="Aldolase class I"/>
    <property type="match status" value="1"/>
</dbReference>
<feature type="region of interest" description="Disordered" evidence="15">
    <location>
        <begin position="1"/>
        <end position="35"/>
    </location>
</feature>
<reference evidence="17 18" key="1">
    <citation type="submission" date="2020-08" db="EMBL/GenBank/DDBJ databases">
        <title>Genomic Encyclopedia of Type Strains, Phase IV (KMG-IV): sequencing the most valuable type-strain genomes for metagenomic binning, comparative biology and taxonomic classification.</title>
        <authorList>
            <person name="Goeker M."/>
        </authorList>
    </citation>
    <scope>NUCLEOTIDE SEQUENCE [LARGE SCALE GENOMIC DNA]</scope>
    <source>
        <strain evidence="17 18">DSM 11590</strain>
    </source>
</reference>
<dbReference type="HAMAP" id="MF_01694">
    <property type="entry name" value="BioB"/>
    <property type="match status" value="1"/>
</dbReference>
<dbReference type="SMART" id="SM00876">
    <property type="entry name" value="BATS"/>
    <property type="match status" value="1"/>
</dbReference>
<feature type="binding site" evidence="13 14">
    <location>
        <position position="86"/>
    </location>
    <ligand>
        <name>[4Fe-4S] cluster</name>
        <dbReference type="ChEBI" id="CHEBI:49883"/>
        <note>4Fe-4S-S-AdoMet</note>
    </ligand>
</feature>
<evidence type="ECO:0000256" key="11">
    <source>
        <dbReference type="ARBA" id="ARBA00023014"/>
    </source>
</evidence>
<keyword evidence="4 13" id="KW-0004">4Fe-4S</keyword>
<keyword evidence="10 13" id="KW-0408">Iron</keyword>
<keyword evidence="7 13" id="KW-0001">2Fe-2S</keyword>
<dbReference type="InterPro" id="IPR024177">
    <property type="entry name" value="Biotin_synthase"/>
</dbReference>
<feature type="binding site" evidence="13 14">
    <location>
        <position position="130"/>
    </location>
    <ligand>
        <name>[2Fe-2S] cluster</name>
        <dbReference type="ChEBI" id="CHEBI:190135"/>
    </ligand>
</feature>
<dbReference type="InterPro" id="IPR010722">
    <property type="entry name" value="BATS_dom"/>
</dbReference>
<evidence type="ECO:0000256" key="14">
    <source>
        <dbReference type="PIRSR" id="PIRSR001619-1"/>
    </source>
</evidence>
<evidence type="ECO:0000256" key="8">
    <source>
        <dbReference type="ARBA" id="ARBA00022723"/>
    </source>
</evidence>
<dbReference type="PANTHER" id="PTHR22976:SF2">
    <property type="entry name" value="BIOTIN SYNTHASE, MITOCHONDRIAL"/>
    <property type="match status" value="1"/>
</dbReference>
<dbReference type="PIRSF" id="PIRSF001619">
    <property type="entry name" value="Biotin_synth"/>
    <property type="match status" value="1"/>
</dbReference>
<feature type="binding site" evidence="13 14">
    <location>
        <position position="93"/>
    </location>
    <ligand>
        <name>[4Fe-4S] cluster</name>
        <dbReference type="ChEBI" id="CHEBI:49883"/>
        <note>4Fe-4S-S-AdoMet</note>
    </ligand>
</feature>
<dbReference type="CDD" id="cd01335">
    <property type="entry name" value="Radical_SAM"/>
    <property type="match status" value="1"/>
</dbReference>
<dbReference type="InterPro" id="IPR013785">
    <property type="entry name" value="Aldolase_TIM"/>
</dbReference>
<keyword evidence="8 13" id="KW-0479">Metal-binding</keyword>
<dbReference type="InterPro" id="IPR058240">
    <property type="entry name" value="rSAM_sf"/>
</dbReference>
<dbReference type="UniPathway" id="UPA00078">
    <property type="reaction ID" value="UER00162"/>
</dbReference>
<evidence type="ECO:0000256" key="7">
    <source>
        <dbReference type="ARBA" id="ARBA00022714"/>
    </source>
</evidence>
<dbReference type="EMBL" id="JACIIX010000007">
    <property type="protein sequence ID" value="MBB6210703.1"/>
    <property type="molecule type" value="Genomic_DNA"/>
</dbReference>
<dbReference type="SFLD" id="SFLDG01278">
    <property type="entry name" value="biotin_synthase_like"/>
    <property type="match status" value="1"/>
</dbReference>
<dbReference type="InterPro" id="IPR006638">
    <property type="entry name" value="Elp3/MiaA/NifB-like_rSAM"/>
</dbReference>
<dbReference type="PANTHER" id="PTHR22976">
    <property type="entry name" value="BIOTIN SYNTHASE"/>
    <property type="match status" value="1"/>
</dbReference>
<evidence type="ECO:0000313" key="18">
    <source>
        <dbReference type="Proteomes" id="UP000544872"/>
    </source>
</evidence>
<evidence type="ECO:0000256" key="1">
    <source>
        <dbReference type="ARBA" id="ARBA00004942"/>
    </source>
</evidence>